<dbReference type="Gene3D" id="3.40.50.300">
    <property type="entry name" value="P-loop containing nucleotide triphosphate hydrolases"/>
    <property type="match status" value="1"/>
</dbReference>
<dbReference type="EMBL" id="RQXT01000006">
    <property type="protein sequence ID" value="RRI05036.1"/>
    <property type="molecule type" value="Genomic_DNA"/>
</dbReference>
<sequence length="370" mass="40103">MRVDFPIPVSVLTGFLGAGKTTLLNRLLKDPALADTAVIINELGEVAIDHLLVEQASDGIIQLSDGCLCCTVRGDLVDTLADLVDRVQTGRIARLARVVVETTGLADPAPVLQSIMAHPALVQAFRLDGVITLVDAVNGEATLDGHVEAVKQAAVADRIVLTKSDLAEAANADALRARLRQINPGAVLLDVDDPAAGAASLFNCGLYNPETKSADVRRWLGEEAAHDHDHHHHGDDHDHSHHHHDHRHDSRLRSHSLVHEGPVPFSAIEMFLDLLRSTHGENLLRMKGVIELMEDPSRPLVIHGVQKILHPPARLPAWPDGQRGTRLVLITLDMPQDYVERLFAAFTNKPSIDTPDRAALEANPLAIAGL</sequence>
<evidence type="ECO:0000313" key="9">
    <source>
        <dbReference type="EMBL" id="RRI05036.1"/>
    </source>
</evidence>
<dbReference type="Proteomes" id="UP000273786">
    <property type="component" value="Unassembled WGS sequence"/>
</dbReference>
<keyword evidence="10" id="KW-1185">Reference proteome</keyword>
<name>A0A3P3G2H2_9HYPH</name>
<accession>A0A3P3G2H2</accession>
<dbReference type="InterPro" id="IPR011629">
    <property type="entry name" value="CobW-like_C"/>
</dbReference>
<proteinExistence type="inferred from homology"/>
<comment type="caution">
    <text evidence="9">The sequence shown here is derived from an EMBL/GenBank/DDBJ whole genome shotgun (WGS) entry which is preliminary data.</text>
</comment>
<feature type="region of interest" description="Disordered" evidence="7">
    <location>
        <begin position="226"/>
        <end position="250"/>
    </location>
</feature>
<keyword evidence="2" id="KW-0378">Hydrolase</keyword>
<evidence type="ECO:0000256" key="5">
    <source>
        <dbReference type="ARBA" id="ARBA00045658"/>
    </source>
</evidence>
<feature type="domain" description="CobW C-terminal" evidence="8">
    <location>
        <begin position="252"/>
        <end position="347"/>
    </location>
</feature>
<evidence type="ECO:0000256" key="3">
    <source>
        <dbReference type="ARBA" id="ARBA00023186"/>
    </source>
</evidence>
<dbReference type="Pfam" id="PF07683">
    <property type="entry name" value="CobW_C"/>
    <property type="match status" value="1"/>
</dbReference>
<comment type="similarity">
    <text evidence="4">Belongs to the SIMIBI class G3E GTPase family. ZNG1 subfamily.</text>
</comment>
<evidence type="ECO:0000256" key="4">
    <source>
        <dbReference type="ARBA" id="ARBA00034320"/>
    </source>
</evidence>
<dbReference type="SUPFAM" id="SSF52540">
    <property type="entry name" value="P-loop containing nucleoside triphosphate hydrolases"/>
    <property type="match status" value="1"/>
</dbReference>
<comment type="function">
    <text evidence="5">Zinc chaperone that directly transfers zinc cofactor to target proteins, thereby activating them. Zinc is transferred from the CXCC motif in the GTPase domain to the zinc binding site in target proteins in a process requiring GTP hydrolysis.</text>
</comment>
<dbReference type="CDD" id="cd03112">
    <property type="entry name" value="CobW-like"/>
    <property type="match status" value="1"/>
</dbReference>
<gene>
    <name evidence="9" type="ORF">EH240_07155</name>
</gene>
<dbReference type="InterPro" id="IPR003495">
    <property type="entry name" value="CobW/HypB/UreG_nucleotide-bd"/>
</dbReference>
<dbReference type="InterPro" id="IPR027417">
    <property type="entry name" value="P-loop_NTPase"/>
</dbReference>
<evidence type="ECO:0000256" key="2">
    <source>
        <dbReference type="ARBA" id="ARBA00022801"/>
    </source>
</evidence>
<dbReference type="GO" id="GO:0016787">
    <property type="term" value="F:hydrolase activity"/>
    <property type="evidence" value="ECO:0007669"/>
    <property type="project" value="UniProtKB-KW"/>
</dbReference>
<evidence type="ECO:0000259" key="8">
    <source>
        <dbReference type="SMART" id="SM00833"/>
    </source>
</evidence>
<reference evidence="9 10" key="1">
    <citation type="submission" date="2018-11" db="EMBL/GenBank/DDBJ databases">
        <title>the genome of Mesorhizobium tamadayense DSM 28320.</title>
        <authorList>
            <person name="Gao J."/>
        </authorList>
    </citation>
    <scope>NUCLEOTIDE SEQUENCE [LARGE SCALE GENOMIC DNA]</scope>
    <source>
        <strain evidence="9 10">DSM 28320</strain>
    </source>
</reference>
<dbReference type="GO" id="GO:0005737">
    <property type="term" value="C:cytoplasm"/>
    <property type="evidence" value="ECO:0007669"/>
    <property type="project" value="TreeGrafter"/>
</dbReference>
<dbReference type="SMART" id="SM00833">
    <property type="entry name" value="CobW_C"/>
    <property type="match status" value="1"/>
</dbReference>
<evidence type="ECO:0000256" key="6">
    <source>
        <dbReference type="ARBA" id="ARBA00049117"/>
    </source>
</evidence>
<feature type="compositionally biased region" description="Basic and acidic residues" evidence="7">
    <location>
        <begin position="226"/>
        <end position="239"/>
    </location>
</feature>
<dbReference type="PANTHER" id="PTHR13748:SF62">
    <property type="entry name" value="COBW DOMAIN-CONTAINING PROTEIN"/>
    <property type="match status" value="1"/>
</dbReference>
<protein>
    <submittedName>
        <fullName evidence="9">GTP-binding protein</fullName>
    </submittedName>
</protein>
<dbReference type="AlphaFoldDB" id="A0A3P3G2H2"/>
<evidence type="ECO:0000256" key="1">
    <source>
        <dbReference type="ARBA" id="ARBA00022741"/>
    </source>
</evidence>
<comment type="catalytic activity">
    <reaction evidence="6">
        <text>GTP + H2O = GDP + phosphate + H(+)</text>
        <dbReference type="Rhea" id="RHEA:19669"/>
        <dbReference type="ChEBI" id="CHEBI:15377"/>
        <dbReference type="ChEBI" id="CHEBI:15378"/>
        <dbReference type="ChEBI" id="CHEBI:37565"/>
        <dbReference type="ChEBI" id="CHEBI:43474"/>
        <dbReference type="ChEBI" id="CHEBI:58189"/>
    </reaction>
    <physiologicalReaction direction="left-to-right" evidence="6">
        <dbReference type="Rhea" id="RHEA:19670"/>
    </physiologicalReaction>
</comment>
<dbReference type="InterPro" id="IPR036627">
    <property type="entry name" value="CobW-likC_sf"/>
</dbReference>
<dbReference type="OrthoDB" id="9808822at2"/>
<dbReference type="PANTHER" id="PTHR13748">
    <property type="entry name" value="COBW-RELATED"/>
    <property type="match status" value="1"/>
</dbReference>
<keyword evidence="1" id="KW-0547">Nucleotide-binding</keyword>
<dbReference type="InterPro" id="IPR051316">
    <property type="entry name" value="Zinc-reg_GTPase_activator"/>
</dbReference>
<dbReference type="GO" id="GO:0000166">
    <property type="term" value="F:nucleotide binding"/>
    <property type="evidence" value="ECO:0007669"/>
    <property type="project" value="UniProtKB-KW"/>
</dbReference>
<evidence type="ECO:0000313" key="10">
    <source>
        <dbReference type="Proteomes" id="UP000273786"/>
    </source>
</evidence>
<evidence type="ECO:0000256" key="7">
    <source>
        <dbReference type="SAM" id="MobiDB-lite"/>
    </source>
</evidence>
<dbReference type="Pfam" id="PF02492">
    <property type="entry name" value="cobW"/>
    <property type="match status" value="1"/>
</dbReference>
<dbReference type="Gene3D" id="3.30.1220.10">
    <property type="entry name" value="CobW-like, C-terminal domain"/>
    <property type="match status" value="1"/>
</dbReference>
<keyword evidence="3" id="KW-0143">Chaperone</keyword>
<dbReference type="SUPFAM" id="SSF90002">
    <property type="entry name" value="Hypothetical protein YjiA, C-terminal domain"/>
    <property type="match status" value="1"/>
</dbReference>
<organism evidence="9 10">
    <name type="scientific">Mesorhizobium tamadayense</name>
    <dbReference type="NCBI Taxonomy" id="425306"/>
    <lineage>
        <taxon>Bacteria</taxon>
        <taxon>Pseudomonadati</taxon>
        <taxon>Pseudomonadota</taxon>
        <taxon>Alphaproteobacteria</taxon>
        <taxon>Hyphomicrobiales</taxon>
        <taxon>Phyllobacteriaceae</taxon>
        <taxon>Mesorhizobium</taxon>
    </lineage>
</organism>